<dbReference type="Proteomes" id="UP001374535">
    <property type="component" value="Chromosome 6"/>
</dbReference>
<protein>
    <submittedName>
        <fullName evidence="1">Uncharacterized protein</fullName>
    </submittedName>
</protein>
<feature type="non-terminal residue" evidence="1">
    <location>
        <position position="1"/>
    </location>
</feature>
<name>A0AAQ3N9N7_VIGMU</name>
<keyword evidence="2" id="KW-1185">Reference proteome</keyword>
<evidence type="ECO:0000313" key="1">
    <source>
        <dbReference type="EMBL" id="WVZ05637.1"/>
    </source>
</evidence>
<dbReference type="AlphaFoldDB" id="A0AAQ3N9N7"/>
<reference evidence="1 2" key="1">
    <citation type="journal article" date="2023" name="Life. Sci Alliance">
        <title>Evolutionary insights into 3D genome organization and epigenetic landscape of Vigna mungo.</title>
        <authorList>
            <person name="Junaid A."/>
            <person name="Singh B."/>
            <person name="Bhatia S."/>
        </authorList>
    </citation>
    <scope>NUCLEOTIDE SEQUENCE [LARGE SCALE GENOMIC DNA]</scope>
    <source>
        <strain evidence="1">Urdbean</strain>
    </source>
</reference>
<dbReference type="EMBL" id="CP144695">
    <property type="protein sequence ID" value="WVZ05637.1"/>
    <property type="molecule type" value="Genomic_DNA"/>
</dbReference>
<accession>A0AAQ3N9N7</accession>
<sequence length="156" mass="17786">VAGHTLGVLVGEGTPQRLYDSEGSEVLRRYELYSTTLATLLLLNEVVDFWIDRGQRRVTPGIHCFHPLAMLLKTAKRRSKKARSAEEVYTLISSRLPLNKEKPVLISPTISSFTILPLTPFLFVTPSLCEPHNLQFSLNSRKAFNFTGIWKFMHHY</sequence>
<organism evidence="1 2">
    <name type="scientific">Vigna mungo</name>
    <name type="common">Black gram</name>
    <name type="synonym">Phaseolus mungo</name>
    <dbReference type="NCBI Taxonomy" id="3915"/>
    <lineage>
        <taxon>Eukaryota</taxon>
        <taxon>Viridiplantae</taxon>
        <taxon>Streptophyta</taxon>
        <taxon>Embryophyta</taxon>
        <taxon>Tracheophyta</taxon>
        <taxon>Spermatophyta</taxon>
        <taxon>Magnoliopsida</taxon>
        <taxon>eudicotyledons</taxon>
        <taxon>Gunneridae</taxon>
        <taxon>Pentapetalae</taxon>
        <taxon>rosids</taxon>
        <taxon>fabids</taxon>
        <taxon>Fabales</taxon>
        <taxon>Fabaceae</taxon>
        <taxon>Papilionoideae</taxon>
        <taxon>50 kb inversion clade</taxon>
        <taxon>NPAAA clade</taxon>
        <taxon>indigoferoid/millettioid clade</taxon>
        <taxon>Phaseoleae</taxon>
        <taxon>Vigna</taxon>
    </lineage>
</organism>
<evidence type="ECO:0000313" key="2">
    <source>
        <dbReference type="Proteomes" id="UP001374535"/>
    </source>
</evidence>
<gene>
    <name evidence="1" type="ORF">V8G54_018983</name>
</gene>
<proteinExistence type="predicted"/>